<sequence length="622" mass="74102">MNFDKELMKTEHLTRIQSTAFLIYQVKIQDKSYFGYFLKQKYQNKYHLNRFLATDMQQQNEIKYIRKLNTKEREGFYMFETYKQYTILSELKQLQEQVILKICLDTLMALFALHQRGILGRCFNVNNILFVENQHSVLMEYGFYPDLEYQVPEMIYNKTYNEKIDIFLLGRVLFYLMVGNDLPQFDMNNLNEVSSDINLAIASTKYSDGLKSLVISMLSIDVNKRIDYQQLFAKFKNNQFYSLQEQFYKSNTLKTLTKNAIQEREHDDIKTSEESEIFEIEQTQQIAKLITDQKIKVSEIQISDKSTIDQSQKYFLEKCTFNPPDDEDYKKYTSLSQQQIISKVSETQKTATIKQNNEESKIKKTVLENEQLLKVLPFLNSDPTQDILIWNQIYFYLYRFSLMDKLVDELQSQLQSKNNYLISIALYGMKKGELILKREYQNSLEKCQNLYYIPVEEWEKFKNSAEYKKMSSKIKFDIDVNQRLLQQKDYVQLKKVLDQYKNDGVLKDLYKFIEQYLNDNSELNNFESIKLQYRYILTNILPLFESSDDKQNTYIKLLIMMCILINRICDTQSIPQHFKTICKFLKTDSINSIVEIEYFLKNGTKQDFIAQFVELKTCYFSG</sequence>
<dbReference type="SMART" id="SM00220">
    <property type="entry name" value="S_TKc"/>
    <property type="match status" value="1"/>
</dbReference>
<dbReference type="OrthoDB" id="303508at2759"/>
<feature type="domain" description="Protein kinase" evidence="9">
    <location>
        <begin position="1"/>
        <end position="241"/>
    </location>
</feature>
<evidence type="ECO:0000259" key="9">
    <source>
        <dbReference type="PROSITE" id="PS50011"/>
    </source>
</evidence>
<evidence type="ECO:0000256" key="5">
    <source>
        <dbReference type="ARBA" id="ARBA00022777"/>
    </source>
</evidence>
<reference evidence="10" key="1">
    <citation type="submission" date="2021-01" db="EMBL/GenBank/DDBJ databases">
        <authorList>
            <consortium name="Genoscope - CEA"/>
            <person name="William W."/>
        </authorList>
    </citation>
    <scope>NUCLEOTIDE SEQUENCE</scope>
</reference>
<evidence type="ECO:0000256" key="2">
    <source>
        <dbReference type="ARBA" id="ARBA00022527"/>
    </source>
</evidence>
<evidence type="ECO:0000256" key="8">
    <source>
        <dbReference type="ARBA" id="ARBA00048679"/>
    </source>
</evidence>
<name>A0A8S1V498_PAROT</name>
<keyword evidence="4" id="KW-0547">Nucleotide-binding</keyword>
<comment type="caution">
    <text evidence="10">The sequence shown here is derived from an EMBL/GenBank/DDBJ whole genome shotgun (WGS) entry which is preliminary data.</text>
</comment>
<keyword evidence="3" id="KW-0808">Transferase</keyword>
<keyword evidence="2" id="KW-0723">Serine/threonine-protein kinase</keyword>
<evidence type="ECO:0000256" key="3">
    <source>
        <dbReference type="ARBA" id="ARBA00022679"/>
    </source>
</evidence>
<evidence type="ECO:0000313" key="11">
    <source>
        <dbReference type="Proteomes" id="UP000683925"/>
    </source>
</evidence>
<dbReference type="GO" id="GO:0005524">
    <property type="term" value="F:ATP binding"/>
    <property type="evidence" value="ECO:0007669"/>
    <property type="project" value="UniProtKB-KW"/>
</dbReference>
<dbReference type="OMA" id="YIPVEEW"/>
<dbReference type="AlphaFoldDB" id="A0A8S1V498"/>
<gene>
    <name evidence="10" type="ORF">POCTA_138.1.T0600020</name>
</gene>
<dbReference type="PANTHER" id="PTHR43671">
    <property type="entry name" value="SERINE/THREONINE-PROTEIN KINASE NEK"/>
    <property type="match status" value="1"/>
</dbReference>
<comment type="catalytic activity">
    <reaction evidence="8">
        <text>L-seryl-[protein] + ATP = O-phospho-L-seryl-[protein] + ADP + H(+)</text>
        <dbReference type="Rhea" id="RHEA:17989"/>
        <dbReference type="Rhea" id="RHEA-COMP:9863"/>
        <dbReference type="Rhea" id="RHEA-COMP:11604"/>
        <dbReference type="ChEBI" id="CHEBI:15378"/>
        <dbReference type="ChEBI" id="CHEBI:29999"/>
        <dbReference type="ChEBI" id="CHEBI:30616"/>
        <dbReference type="ChEBI" id="CHEBI:83421"/>
        <dbReference type="ChEBI" id="CHEBI:456216"/>
        <dbReference type="EC" id="2.7.11.1"/>
    </reaction>
</comment>
<keyword evidence="6" id="KW-0067">ATP-binding</keyword>
<keyword evidence="11" id="KW-1185">Reference proteome</keyword>
<dbReference type="InterPro" id="IPR050660">
    <property type="entry name" value="NEK_Ser/Thr_kinase"/>
</dbReference>
<evidence type="ECO:0000256" key="6">
    <source>
        <dbReference type="ARBA" id="ARBA00022840"/>
    </source>
</evidence>
<dbReference type="EMBL" id="CAJJDP010000059">
    <property type="protein sequence ID" value="CAD8172258.1"/>
    <property type="molecule type" value="Genomic_DNA"/>
</dbReference>
<evidence type="ECO:0000313" key="10">
    <source>
        <dbReference type="EMBL" id="CAD8172258.1"/>
    </source>
</evidence>
<dbReference type="GO" id="GO:0004674">
    <property type="term" value="F:protein serine/threonine kinase activity"/>
    <property type="evidence" value="ECO:0007669"/>
    <property type="project" value="UniProtKB-KW"/>
</dbReference>
<evidence type="ECO:0000256" key="7">
    <source>
        <dbReference type="ARBA" id="ARBA00047899"/>
    </source>
</evidence>
<dbReference type="InterPro" id="IPR000719">
    <property type="entry name" value="Prot_kinase_dom"/>
</dbReference>
<evidence type="ECO:0000256" key="4">
    <source>
        <dbReference type="ARBA" id="ARBA00022741"/>
    </source>
</evidence>
<organism evidence="10 11">
    <name type="scientific">Paramecium octaurelia</name>
    <dbReference type="NCBI Taxonomy" id="43137"/>
    <lineage>
        <taxon>Eukaryota</taxon>
        <taxon>Sar</taxon>
        <taxon>Alveolata</taxon>
        <taxon>Ciliophora</taxon>
        <taxon>Intramacronucleata</taxon>
        <taxon>Oligohymenophorea</taxon>
        <taxon>Peniculida</taxon>
        <taxon>Parameciidae</taxon>
        <taxon>Paramecium</taxon>
    </lineage>
</organism>
<dbReference type="EC" id="2.7.11.1" evidence="1"/>
<evidence type="ECO:0000256" key="1">
    <source>
        <dbReference type="ARBA" id="ARBA00012513"/>
    </source>
</evidence>
<accession>A0A8S1V498</accession>
<dbReference type="PROSITE" id="PS50011">
    <property type="entry name" value="PROTEIN_KINASE_DOM"/>
    <property type="match status" value="1"/>
</dbReference>
<protein>
    <recommendedName>
        <fullName evidence="1">non-specific serine/threonine protein kinase</fullName>
        <ecNumber evidence="1">2.7.11.1</ecNumber>
    </recommendedName>
</protein>
<proteinExistence type="predicted"/>
<comment type="catalytic activity">
    <reaction evidence="7">
        <text>L-threonyl-[protein] + ATP = O-phospho-L-threonyl-[protein] + ADP + H(+)</text>
        <dbReference type="Rhea" id="RHEA:46608"/>
        <dbReference type="Rhea" id="RHEA-COMP:11060"/>
        <dbReference type="Rhea" id="RHEA-COMP:11605"/>
        <dbReference type="ChEBI" id="CHEBI:15378"/>
        <dbReference type="ChEBI" id="CHEBI:30013"/>
        <dbReference type="ChEBI" id="CHEBI:30616"/>
        <dbReference type="ChEBI" id="CHEBI:61977"/>
        <dbReference type="ChEBI" id="CHEBI:456216"/>
        <dbReference type="EC" id="2.7.11.1"/>
    </reaction>
</comment>
<keyword evidence="5" id="KW-0418">Kinase</keyword>
<dbReference type="Proteomes" id="UP000683925">
    <property type="component" value="Unassembled WGS sequence"/>
</dbReference>
<dbReference type="Pfam" id="PF00069">
    <property type="entry name" value="Pkinase"/>
    <property type="match status" value="1"/>
</dbReference>
<dbReference type="PANTHER" id="PTHR43671:SF98">
    <property type="entry name" value="SERINE_THREONINE-PROTEIN KINASE NEK11"/>
    <property type="match status" value="1"/>
</dbReference>